<evidence type="ECO:0000256" key="1">
    <source>
        <dbReference type="SAM" id="MobiDB-lite"/>
    </source>
</evidence>
<keyword evidence="3" id="KW-1185">Reference proteome</keyword>
<sequence>MMNFLLKKLAWVLDKKKDSKTQKEHETNQLMRGKYKASTK</sequence>
<comment type="caution">
    <text evidence="2">The sequence shown here is derived from an EMBL/GenBank/DDBJ whole genome shotgun (WGS) entry which is preliminary data.</text>
</comment>
<gene>
    <name evidence="2" type="ORF">ACFS25_08665</name>
</gene>
<dbReference type="RefSeq" id="WP_381498716.1">
    <property type="nucleotide sequence ID" value="NZ_JBHUOM010000002.1"/>
</dbReference>
<protein>
    <submittedName>
        <fullName evidence="2">Uncharacterized protein</fullName>
    </submittedName>
</protein>
<dbReference type="Proteomes" id="UP001597512">
    <property type="component" value="Unassembled WGS sequence"/>
</dbReference>
<evidence type="ECO:0000313" key="3">
    <source>
        <dbReference type="Proteomes" id="UP001597512"/>
    </source>
</evidence>
<feature type="region of interest" description="Disordered" evidence="1">
    <location>
        <begin position="16"/>
        <end position="40"/>
    </location>
</feature>
<proteinExistence type="predicted"/>
<name>A0ABW6AJ90_9BACT</name>
<accession>A0ABW6AJ90</accession>
<evidence type="ECO:0000313" key="2">
    <source>
        <dbReference type="EMBL" id="MFD2933850.1"/>
    </source>
</evidence>
<reference evidence="3" key="1">
    <citation type="journal article" date="2019" name="Int. J. Syst. Evol. Microbiol.">
        <title>The Global Catalogue of Microorganisms (GCM) 10K type strain sequencing project: providing services to taxonomists for standard genome sequencing and annotation.</title>
        <authorList>
            <consortium name="The Broad Institute Genomics Platform"/>
            <consortium name="The Broad Institute Genome Sequencing Center for Infectious Disease"/>
            <person name="Wu L."/>
            <person name="Ma J."/>
        </authorList>
    </citation>
    <scope>NUCLEOTIDE SEQUENCE [LARGE SCALE GENOMIC DNA]</scope>
    <source>
        <strain evidence="3">KCTC 52490</strain>
    </source>
</reference>
<dbReference type="EMBL" id="JBHUOM010000002">
    <property type="protein sequence ID" value="MFD2933850.1"/>
    <property type="molecule type" value="Genomic_DNA"/>
</dbReference>
<organism evidence="2 3">
    <name type="scientific">Spirosoma flavum</name>
    <dbReference type="NCBI Taxonomy" id="2048557"/>
    <lineage>
        <taxon>Bacteria</taxon>
        <taxon>Pseudomonadati</taxon>
        <taxon>Bacteroidota</taxon>
        <taxon>Cytophagia</taxon>
        <taxon>Cytophagales</taxon>
        <taxon>Cytophagaceae</taxon>
        <taxon>Spirosoma</taxon>
    </lineage>
</organism>
<feature type="compositionally biased region" description="Basic and acidic residues" evidence="1">
    <location>
        <begin position="16"/>
        <end position="27"/>
    </location>
</feature>